<keyword evidence="1" id="KW-1133">Transmembrane helix</keyword>
<feature type="transmembrane region" description="Helical" evidence="1">
    <location>
        <begin position="36"/>
        <end position="55"/>
    </location>
</feature>
<keyword evidence="3" id="KW-1185">Reference proteome</keyword>
<protein>
    <submittedName>
        <fullName evidence="2">Uncharacterized protein</fullName>
    </submittedName>
</protein>
<evidence type="ECO:0000313" key="3">
    <source>
        <dbReference type="Proteomes" id="UP000198312"/>
    </source>
</evidence>
<dbReference type="OrthoDB" id="2654376at2"/>
<dbReference type="KEGG" id="vil:CFK37_12055"/>
<accession>A0A220U3T5</accession>
<dbReference type="AlphaFoldDB" id="A0A220U3T5"/>
<keyword evidence="1" id="KW-0812">Transmembrane</keyword>
<feature type="transmembrane region" description="Helical" evidence="1">
    <location>
        <begin position="67"/>
        <end position="88"/>
    </location>
</feature>
<dbReference type="RefSeq" id="WP_089062087.1">
    <property type="nucleotide sequence ID" value="NZ_CP022315.1"/>
</dbReference>
<sequence>MYKKLLIFVSIITLISLIAYTQLRLAEIDLVEPSKIYIFQFTLYSFLLAIVLEWNGLKQLFKGKIGINYLIIPCIIGGILTFIPKYQWLHWFGAYLEPEGLRWLGTPFYFEGIHIMIAIISGILLVRSFVKTDAGNE</sequence>
<name>A0A220U3T5_9BACI</name>
<organism evidence="2 3">
    <name type="scientific">Virgibacillus phasianinus</name>
    <dbReference type="NCBI Taxonomy" id="2017483"/>
    <lineage>
        <taxon>Bacteria</taxon>
        <taxon>Bacillati</taxon>
        <taxon>Bacillota</taxon>
        <taxon>Bacilli</taxon>
        <taxon>Bacillales</taxon>
        <taxon>Bacillaceae</taxon>
        <taxon>Virgibacillus</taxon>
    </lineage>
</organism>
<evidence type="ECO:0000313" key="2">
    <source>
        <dbReference type="EMBL" id="ASK62828.1"/>
    </source>
</evidence>
<proteinExistence type="predicted"/>
<gene>
    <name evidence="2" type="ORF">CFK37_12055</name>
</gene>
<reference evidence="2 3" key="1">
    <citation type="submission" date="2017-07" db="EMBL/GenBank/DDBJ databases">
        <title>Virgibacillus sp. LM2416.</title>
        <authorList>
            <person name="Tak E.J."/>
            <person name="Bae J.-W."/>
        </authorList>
    </citation>
    <scope>NUCLEOTIDE SEQUENCE [LARGE SCALE GENOMIC DNA]</scope>
    <source>
        <strain evidence="2 3">LM2416</strain>
    </source>
</reference>
<dbReference type="EMBL" id="CP022315">
    <property type="protein sequence ID" value="ASK62828.1"/>
    <property type="molecule type" value="Genomic_DNA"/>
</dbReference>
<keyword evidence="1" id="KW-0472">Membrane</keyword>
<feature type="transmembrane region" description="Helical" evidence="1">
    <location>
        <begin position="108"/>
        <end position="130"/>
    </location>
</feature>
<evidence type="ECO:0000256" key="1">
    <source>
        <dbReference type="SAM" id="Phobius"/>
    </source>
</evidence>
<dbReference type="Proteomes" id="UP000198312">
    <property type="component" value="Chromosome"/>
</dbReference>